<protein>
    <submittedName>
        <fullName evidence="2">5527_t:CDS:1</fullName>
    </submittedName>
</protein>
<name>A0A9N9I045_FUNMO</name>
<comment type="caution">
    <text evidence="2">The sequence shown here is derived from an EMBL/GenBank/DDBJ whole genome shotgun (WGS) entry which is preliminary data.</text>
</comment>
<evidence type="ECO:0000313" key="2">
    <source>
        <dbReference type="EMBL" id="CAG8714077.1"/>
    </source>
</evidence>
<dbReference type="Proteomes" id="UP000789375">
    <property type="component" value="Unassembled WGS sequence"/>
</dbReference>
<feature type="region of interest" description="Disordered" evidence="1">
    <location>
        <begin position="1"/>
        <end position="50"/>
    </location>
</feature>
<reference evidence="2" key="1">
    <citation type="submission" date="2021-06" db="EMBL/GenBank/DDBJ databases">
        <authorList>
            <person name="Kallberg Y."/>
            <person name="Tangrot J."/>
            <person name="Rosling A."/>
        </authorList>
    </citation>
    <scope>NUCLEOTIDE SEQUENCE</scope>
    <source>
        <strain evidence="2">87-6 pot B 2015</strain>
    </source>
</reference>
<keyword evidence="3" id="KW-1185">Reference proteome</keyword>
<dbReference type="AlphaFoldDB" id="A0A9N9I045"/>
<gene>
    <name evidence="2" type="ORF">FMOSSE_LOCUS14519</name>
</gene>
<dbReference type="EMBL" id="CAJVPP010011396">
    <property type="protein sequence ID" value="CAG8714077.1"/>
    <property type="molecule type" value="Genomic_DNA"/>
</dbReference>
<evidence type="ECO:0000313" key="3">
    <source>
        <dbReference type="Proteomes" id="UP000789375"/>
    </source>
</evidence>
<accession>A0A9N9I045</accession>
<evidence type="ECO:0000256" key="1">
    <source>
        <dbReference type="SAM" id="MobiDB-lite"/>
    </source>
</evidence>
<sequence length="137" mass="15458">MSTSHNPQDSNGYTVTSSETISTSPSAPPNNINDQPLQPTQNTTQEPECNRLCSSSNNLFEFYFQHPNDQRINKVACEMISHSNIVQYLNLNIYGLRRSELQQQSPLNFSNRHKEILIQNGDVQPQQGESSFNSGQN</sequence>
<organism evidence="2 3">
    <name type="scientific">Funneliformis mosseae</name>
    <name type="common">Endomycorrhizal fungus</name>
    <name type="synonym">Glomus mosseae</name>
    <dbReference type="NCBI Taxonomy" id="27381"/>
    <lineage>
        <taxon>Eukaryota</taxon>
        <taxon>Fungi</taxon>
        <taxon>Fungi incertae sedis</taxon>
        <taxon>Mucoromycota</taxon>
        <taxon>Glomeromycotina</taxon>
        <taxon>Glomeromycetes</taxon>
        <taxon>Glomerales</taxon>
        <taxon>Glomeraceae</taxon>
        <taxon>Funneliformis</taxon>
    </lineage>
</organism>
<proteinExistence type="predicted"/>